<dbReference type="GO" id="GO:0016853">
    <property type="term" value="F:isomerase activity"/>
    <property type="evidence" value="ECO:0007669"/>
    <property type="project" value="UniProtKB-KW"/>
</dbReference>
<keyword evidence="3" id="KW-0413">Isomerase</keyword>
<dbReference type="SUPFAM" id="SSF52833">
    <property type="entry name" value="Thioredoxin-like"/>
    <property type="match status" value="1"/>
</dbReference>
<feature type="region of interest" description="Disordered" evidence="1">
    <location>
        <begin position="325"/>
        <end position="350"/>
    </location>
</feature>
<dbReference type="RefSeq" id="WP_118831400.1">
    <property type="nucleotide sequence ID" value="NZ_CP030364.1"/>
</dbReference>
<evidence type="ECO:0000313" key="3">
    <source>
        <dbReference type="EMBL" id="MCS3677152.1"/>
    </source>
</evidence>
<feature type="compositionally biased region" description="Polar residues" evidence="1">
    <location>
        <begin position="341"/>
        <end position="350"/>
    </location>
</feature>
<sequence length="350" mass="38142">MRSFGLGANGLCTSARISTMHPALLLAVGLALLTGGARPASAQSQDTIRVAGTVLAPDEAAQARRLLRAELGPTSRHWTRLQDSTKRFAAAKTAFQIGRVAYPRAWSDSVLTFLREAGTRHPDPAVRAEFLFGGLQVASAAERGGTQDQFYRRLTDGHEGTHYATKARRLFDPDSQIQAGKQLPDFEIPALSDPTATYTKNDFEGQTVLIDIWGTWCGPCIRAMPHLHEAYRTHGGEDFTILSVALRDTREAVKQFRAHKWEMPWDHAFVPKGSDLQKKLRGRFDIQGLPATILVGPDGQILRVHRGVGSGKKMARAISEVLAQDLDSKNAPSEGAHSEDASGQESNASL</sequence>
<evidence type="ECO:0000256" key="1">
    <source>
        <dbReference type="SAM" id="MobiDB-lite"/>
    </source>
</evidence>
<dbReference type="PANTHER" id="PTHR42852">
    <property type="entry name" value="THIOL:DISULFIDE INTERCHANGE PROTEIN DSBE"/>
    <property type="match status" value="1"/>
</dbReference>
<dbReference type="Gene3D" id="3.40.30.10">
    <property type="entry name" value="Glutaredoxin"/>
    <property type="match status" value="1"/>
</dbReference>
<proteinExistence type="predicted"/>
<accession>A0A9X2PUR2</accession>
<dbReference type="InterPro" id="IPR050553">
    <property type="entry name" value="Thioredoxin_ResA/DsbE_sf"/>
</dbReference>
<dbReference type="PROSITE" id="PS51352">
    <property type="entry name" value="THIOREDOXIN_2"/>
    <property type="match status" value="1"/>
</dbReference>
<name>A0A9X2PUR2_9BACT</name>
<feature type="domain" description="Thioredoxin" evidence="2">
    <location>
        <begin position="177"/>
        <end position="323"/>
    </location>
</feature>
<evidence type="ECO:0000313" key="4">
    <source>
        <dbReference type="Proteomes" id="UP001155027"/>
    </source>
</evidence>
<comment type="caution">
    <text evidence="3">The sequence shown here is derived from an EMBL/GenBank/DDBJ whole genome shotgun (WGS) entry which is preliminary data.</text>
</comment>
<dbReference type="GO" id="GO:0016491">
    <property type="term" value="F:oxidoreductase activity"/>
    <property type="evidence" value="ECO:0007669"/>
    <property type="project" value="InterPro"/>
</dbReference>
<dbReference type="AlphaFoldDB" id="A0A9X2PUR2"/>
<dbReference type="Proteomes" id="UP001155027">
    <property type="component" value="Unassembled WGS sequence"/>
</dbReference>
<dbReference type="InterPro" id="IPR013740">
    <property type="entry name" value="Redoxin"/>
</dbReference>
<gene>
    <name evidence="3" type="ORF">GGP71_001068</name>
</gene>
<dbReference type="InterPro" id="IPR036249">
    <property type="entry name" value="Thioredoxin-like_sf"/>
</dbReference>
<protein>
    <submittedName>
        <fullName evidence="3">Thiol-disulfide isomerase/thioredoxin</fullName>
    </submittedName>
</protein>
<dbReference type="EMBL" id="JANUAU010000003">
    <property type="protein sequence ID" value="MCS3677152.1"/>
    <property type="molecule type" value="Genomic_DNA"/>
</dbReference>
<dbReference type="Pfam" id="PF08534">
    <property type="entry name" value="Redoxin"/>
    <property type="match status" value="1"/>
</dbReference>
<evidence type="ECO:0000259" key="2">
    <source>
        <dbReference type="PROSITE" id="PS51352"/>
    </source>
</evidence>
<dbReference type="PANTHER" id="PTHR42852:SF13">
    <property type="entry name" value="PROTEIN DIPZ"/>
    <property type="match status" value="1"/>
</dbReference>
<dbReference type="InterPro" id="IPR013766">
    <property type="entry name" value="Thioredoxin_domain"/>
</dbReference>
<reference evidence="3" key="1">
    <citation type="submission" date="2022-08" db="EMBL/GenBank/DDBJ databases">
        <title>Genomic Encyclopedia of Type Strains, Phase V (KMG-V): Genome sequencing to study the core and pangenomes of soil and plant-associated prokaryotes.</title>
        <authorList>
            <person name="Whitman W."/>
        </authorList>
    </citation>
    <scope>NUCLEOTIDE SEQUENCE</scope>
    <source>
        <strain evidence="3">0</strain>
    </source>
</reference>
<organism evidence="3 4">
    <name type="scientific">Salinibacter ruber</name>
    <dbReference type="NCBI Taxonomy" id="146919"/>
    <lineage>
        <taxon>Bacteria</taxon>
        <taxon>Pseudomonadati</taxon>
        <taxon>Rhodothermota</taxon>
        <taxon>Rhodothermia</taxon>
        <taxon>Rhodothermales</taxon>
        <taxon>Salinibacteraceae</taxon>
        <taxon>Salinibacter</taxon>
    </lineage>
</organism>
<dbReference type="CDD" id="cd02966">
    <property type="entry name" value="TlpA_like_family"/>
    <property type="match status" value="1"/>
</dbReference>